<feature type="site" description="Important for catalytic activity and substrate specificity; stabilizes the transition state when the phosphoryl donor is PPi; prevents ATP from binding by mimicking the alpha-phosphate group of ATP" evidence="6">
    <location>
        <position position="110"/>
    </location>
</feature>
<dbReference type="EC" id="2.7.1.90" evidence="6"/>
<accession>A0A4R9C450</accession>
<dbReference type="Pfam" id="PF00365">
    <property type="entry name" value="PFK"/>
    <property type="match status" value="1"/>
</dbReference>
<dbReference type="PANTHER" id="PTHR45770">
    <property type="entry name" value="ATP-DEPENDENT 6-PHOSPHOFRUCTOKINASE 1"/>
    <property type="match status" value="1"/>
</dbReference>
<comment type="subunit">
    <text evidence="6">Homodimer.</text>
</comment>
<comment type="caution">
    <text evidence="6">Lacks conserved residue(s) required for the propagation of feature annotation.</text>
</comment>
<comment type="cofactor">
    <cofactor evidence="1 6">
        <name>Mg(2+)</name>
        <dbReference type="ChEBI" id="CHEBI:18420"/>
    </cofactor>
</comment>
<comment type="activity regulation">
    <text evidence="6">Non-allosteric.</text>
</comment>
<dbReference type="AlphaFoldDB" id="A0A4R9C450"/>
<evidence type="ECO:0000256" key="4">
    <source>
        <dbReference type="ARBA" id="ARBA00022777"/>
    </source>
</evidence>
<gene>
    <name evidence="6" type="primary">pfp</name>
    <name evidence="8" type="ORF">EQF91_01500</name>
</gene>
<evidence type="ECO:0000313" key="9">
    <source>
        <dbReference type="Proteomes" id="UP000297454"/>
    </source>
</evidence>
<feature type="binding site" evidence="6">
    <location>
        <begin position="183"/>
        <end position="185"/>
    </location>
    <ligand>
        <name>substrate</name>
    </ligand>
</feature>
<evidence type="ECO:0000256" key="2">
    <source>
        <dbReference type="ARBA" id="ARBA00022679"/>
    </source>
</evidence>
<sequence>MKEKICIIGQSGGPTAVINASLYYLVKEAKNAGFNKIYGMFYGIEGLLQEKIIRLDFLLDCGKLDKIVNRPSSFLGSCRFKLNSFKDKSNLICILEKLYITDMFYIGGNDSMDTILQLSLCAREFGSKINFIGIPKTIDNDLIGTYYCPGYLSACKYILTSLEEIYLDSNVYDDKSVTIVELMGRDTGWLAASASLLNTAEQKKVDLIYLPEIAFDLKYFIANIKKLLKHKKHLLVVVSEGIKDEFGNLYSLPQNECEDSFGHNTNTGCGNVLRKYIQKELSIKAKSIELGILQRCAGHIQSEVDIINTQKFAHKAIELSLDNESGVFVGSYIDDNSQLKLNKVDISLVANKTKKVPTDWIDSKNGQISEDYIKYINKIFTYKRLYD</sequence>
<evidence type="ECO:0000313" key="8">
    <source>
        <dbReference type="EMBL" id="TFF67325.1"/>
    </source>
</evidence>
<dbReference type="GO" id="GO:0003872">
    <property type="term" value="F:6-phosphofructokinase activity"/>
    <property type="evidence" value="ECO:0007669"/>
    <property type="project" value="UniProtKB-UniRule"/>
</dbReference>
<comment type="catalytic activity">
    <reaction evidence="6">
        <text>beta-D-fructose 6-phosphate + diphosphate = beta-D-fructose 1,6-bisphosphate + phosphate + H(+)</text>
        <dbReference type="Rhea" id="RHEA:13613"/>
        <dbReference type="ChEBI" id="CHEBI:15378"/>
        <dbReference type="ChEBI" id="CHEBI:32966"/>
        <dbReference type="ChEBI" id="CHEBI:33019"/>
        <dbReference type="ChEBI" id="CHEBI:43474"/>
        <dbReference type="ChEBI" id="CHEBI:57634"/>
        <dbReference type="EC" id="2.7.1.90"/>
    </reaction>
</comment>
<organism evidence="8 9">
    <name type="scientific">Helcococcus ovis</name>
    <dbReference type="NCBI Taxonomy" id="72026"/>
    <lineage>
        <taxon>Bacteria</taxon>
        <taxon>Bacillati</taxon>
        <taxon>Bacillota</taxon>
        <taxon>Tissierellia</taxon>
        <taxon>Tissierellales</taxon>
        <taxon>Peptoniphilaceae</taxon>
        <taxon>Helcococcus</taxon>
    </lineage>
</organism>
<dbReference type="GO" id="GO:0047334">
    <property type="term" value="F:diphosphate-fructose-6-phosphate 1-phosphotransferase activity"/>
    <property type="evidence" value="ECO:0007669"/>
    <property type="project" value="UniProtKB-EC"/>
</dbReference>
<dbReference type="NCBIfam" id="NF010675">
    <property type="entry name" value="PRK14072.1"/>
    <property type="match status" value="1"/>
</dbReference>
<evidence type="ECO:0000259" key="7">
    <source>
        <dbReference type="Pfam" id="PF00365"/>
    </source>
</evidence>
<dbReference type="InterPro" id="IPR050929">
    <property type="entry name" value="PFKA"/>
</dbReference>
<dbReference type="InterPro" id="IPR000023">
    <property type="entry name" value="Phosphofructokinase_dom"/>
</dbReference>
<keyword evidence="5 6" id="KW-0460">Magnesium</keyword>
<evidence type="ECO:0000256" key="5">
    <source>
        <dbReference type="ARBA" id="ARBA00022842"/>
    </source>
</evidence>
<comment type="caution">
    <text evidence="8">The sequence shown here is derived from an EMBL/GenBank/DDBJ whole genome shotgun (WGS) entry which is preliminary data.</text>
</comment>
<feature type="binding site" evidence="6">
    <location>
        <position position="13"/>
    </location>
    <ligand>
        <name>diphosphate</name>
        <dbReference type="ChEBI" id="CHEBI:33019"/>
    </ligand>
</feature>
<feature type="domain" description="Phosphofructokinase" evidence="7">
    <location>
        <begin position="7"/>
        <end position="319"/>
    </location>
</feature>
<dbReference type="HAMAP" id="MF_01978">
    <property type="entry name" value="Phosphofructokinase_II_B2"/>
    <property type="match status" value="1"/>
</dbReference>
<name>A0A4R9C450_9FIRM</name>
<feature type="binding site" evidence="6">
    <location>
        <begin position="137"/>
        <end position="139"/>
    </location>
    <ligand>
        <name>substrate</name>
    </ligand>
</feature>
<feature type="site" description="Important for catalytic activity; stabilizes the transition state when the phosphoryl donor is PPi" evidence="6">
    <location>
        <position position="136"/>
    </location>
</feature>
<dbReference type="EMBL" id="SCFR01000003">
    <property type="protein sequence ID" value="TFF67325.1"/>
    <property type="molecule type" value="Genomic_DNA"/>
</dbReference>
<dbReference type="Gene3D" id="3.40.50.460">
    <property type="entry name" value="Phosphofructokinase domain"/>
    <property type="match status" value="1"/>
</dbReference>
<dbReference type="InterPro" id="IPR022953">
    <property type="entry name" value="ATP_PFK"/>
</dbReference>
<feature type="binding site" evidence="6">
    <location>
        <position position="240"/>
    </location>
    <ligand>
        <name>substrate</name>
    </ligand>
</feature>
<dbReference type="InterPro" id="IPR011404">
    <property type="entry name" value="PPi-PFK"/>
</dbReference>
<dbReference type="Gene3D" id="3.40.50.450">
    <property type="match status" value="1"/>
</dbReference>
<evidence type="ECO:0000256" key="1">
    <source>
        <dbReference type="ARBA" id="ARBA00001946"/>
    </source>
</evidence>
<dbReference type="SUPFAM" id="SSF53784">
    <property type="entry name" value="Phosphofructokinase"/>
    <property type="match status" value="1"/>
</dbReference>
<evidence type="ECO:0000256" key="3">
    <source>
        <dbReference type="ARBA" id="ARBA00022723"/>
    </source>
</evidence>
<dbReference type="InterPro" id="IPR035966">
    <property type="entry name" value="PKF_sf"/>
</dbReference>
<comment type="subcellular location">
    <subcellularLocation>
        <location evidence="6">Cytoplasm</location>
    </subcellularLocation>
</comment>
<keyword evidence="6" id="KW-0963">Cytoplasm</keyword>
<feature type="active site" description="Proton acceptor" evidence="6">
    <location>
        <position position="139"/>
    </location>
</feature>
<keyword evidence="6" id="KW-0324">Glycolysis</keyword>
<dbReference type="PIRSF" id="PIRSF036483">
    <property type="entry name" value="PFK_XF0274"/>
    <property type="match status" value="1"/>
</dbReference>
<dbReference type="UniPathway" id="UPA00109">
    <property type="reaction ID" value="UER00182"/>
</dbReference>
<dbReference type="GO" id="GO:0005737">
    <property type="term" value="C:cytoplasm"/>
    <property type="evidence" value="ECO:0007669"/>
    <property type="project" value="UniProtKB-SubCell"/>
</dbReference>
<dbReference type="Proteomes" id="UP000297454">
    <property type="component" value="Unassembled WGS sequence"/>
</dbReference>
<comment type="similarity">
    <text evidence="6">Belongs to the phosphofructokinase type A (PFKA) family. PPi-dependent PFK group II subfamily. Clade 'B2' sub-subfamily.</text>
</comment>
<dbReference type="GO" id="GO:0046872">
    <property type="term" value="F:metal ion binding"/>
    <property type="evidence" value="ECO:0007669"/>
    <property type="project" value="UniProtKB-KW"/>
</dbReference>
<keyword evidence="2 6" id="KW-0808">Transferase</keyword>
<comment type="function">
    <text evidence="6">Catalyzes the phosphorylation of D-fructose 6-phosphate, the first committing step of glycolysis. Uses inorganic phosphate (PPi) as phosphoryl donor instead of ATP like common ATP-dependent phosphofructokinases (ATP-PFKs), which renders the reaction reversible, and can thus function both in glycolysis and gluconeogenesis. Consistently, PPi-PFK can replace the enzymes of both the forward (ATP-PFK) and reverse (fructose-bisphosphatase (FBPase)) reactions.</text>
</comment>
<protein>
    <recommendedName>
        <fullName evidence="6">Pyrophosphate--fructose 6-phosphate 1-phosphotransferase</fullName>
        <ecNumber evidence="6">2.7.1.90</ecNumber>
    </recommendedName>
    <alternativeName>
        <fullName evidence="6">6-phosphofructokinase, pyrophosphate dependent</fullName>
    </alternativeName>
    <alternativeName>
        <fullName evidence="6">PPi-dependent phosphofructokinase</fullName>
        <shortName evidence="6">PPi-PFK</shortName>
    </alternativeName>
    <alternativeName>
        <fullName evidence="6">Pyrophosphate-dependent 6-phosphofructose-1-kinase</fullName>
    </alternativeName>
</protein>
<comment type="pathway">
    <text evidence="6">Carbohydrate degradation; glycolysis; D-glyceraldehyde 3-phosphate and glycerone phosphate from D-glucose: step 3/4.</text>
</comment>
<reference evidence="8 9" key="1">
    <citation type="submission" date="2019-01" db="EMBL/GenBank/DDBJ databases">
        <title>Draft Genome Sequences of Helcococcus ovis Strains Isolated from the Uterus and Vagina of Dairy Cows with Metritis.</title>
        <authorList>
            <person name="Cunha F."/>
            <person name="Jeon S.J."/>
            <person name="Kutzer P."/>
            <person name="Galvao K.N."/>
        </authorList>
    </citation>
    <scope>NUCLEOTIDE SEQUENCE [LARGE SCALE GENOMIC DNA]</scope>
    <source>
        <strain evidence="8 9">KG-37</strain>
    </source>
</reference>
<dbReference type="RefSeq" id="WP_134743849.1">
    <property type="nucleotide sequence ID" value="NZ_JBFNFK010000003.1"/>
</dbReference>
<dbReference type="PRINTS" id="PR00476">
    <property type="entry name" value="PHFRCTKINASE"/>
</dbReference>
<dbReference type="GO" id="GO:0006002">
    <property type="term" value="P:fructose 6-phosphate metabolic process"/>
    <property type="evidence" value="ECO:0007669"/>
    <property type="project" value="InterPro"/>
</dbReference>
<keyword evidence="3 6" id="KW-0479">Metal-binding</keyword>
<keyword evidence="9" id="KW-1185">Reference proteome</keyword>
<feature type="binding site" evidence="6">
    <location>
        <position position="109"/>
    </location>
    <ligand>
        <name>Mg(2+)</name>
        <dbReference type="ChEBI" id="CHEBI:18420"/>
        <note>catalytic</note>
    </ligand>
</feature>
<proteinExistence type="inferred from homology"/>
<evidence type="ECO:0000256" key="6">
    <source>
        <dbReference type="HAMAP-Rule" id="MF_01978"/>
    </source>
</evidence>
<keyword evidence="4 6" id="KW-0418">Kinase</keyword>